<dbReference type="Pfam" id="PF14460">
    <property type="entry name" value="Prok-E2_D"/>
    <property type="match status" value="1"/>
</dbReference>
<keyword evidence="2" id="KW-1185">Reference proteome</keyword>
<evidence type="ECO:0000313" key="1">
    <source>
        <dbReference type="EMBL" id="QPC84537.1"/>
    </source>
</evidence>
<reference evidence="1 2" key="1">
    <citation type="submission" date="2020-02" db="EMBL/GenBank/DDBJ databases">
        <authorList>
            <person name="Zheng R.K."/>
            <person name="Sun C.M."/>
        </authorList>
    </citation>
    <scope>NUCLEOTIDE SEQUENCE [LARGE SCALE GENOMIC DNA]</scope>
    <source>
        <strain evidence="2">rifampicinis</strain>
    </source>
</reference>
<name>A0A7S8IGC5_9CHLR</name>
<proteinExistence type="predicted"/>
<sequence length="78" mass="8767">MRQEGVKKTVVEYRKAQITGVFLNGSEVALRVPLLMIRVTNEDRSPSYGVYAVKRRPTSLDVKLFQTPLPNVFNSGSI</sequence>
<dbReference type="Proteomes" id="UP000594468">
    <property type="component" value="Chromosome"/>
</dbReference>
<dbReference type="InterPro" id="IPR032787">
    <property type="entry name" value="Prok-E2_D"/>
</dbReference>
<evidence type="ECO:0000313" key="2">
    <source>
        <dbReference type="Proteomes" id="UP000594468"/>
    </source>
</evidence>
<dbReference type="RefSeq" id="WP_195172600.1">
    <property type="nucleotide sequence ID" value="NZ_CP062983.1"/>
</dbReference>
<dbReference type="EMBL" id="CP062983">
    <property type="protein sequence ID" value="QPC84537.1"/>
    <property type="molecule type" value="Genomic_DNA"/>
</dbReference>
<organism evidence="1 2">
    <name type="scientific">Phototrophicus methaneseepsis</name>
    <dbReference type="NCBI Taxonomy" id="2710758"/>
    <lineage>
        <taxon>Bacteria</taxon>
        <taxon>Bacillati</taxon>
        <taxon>Chloroflexota</taxon>
        <taxon>Candidatus Thermofontia</taxon>
        <taxon>Phototrophicales</taxon>
        <taxon>Phototrophicaceae</taxon>
        <taxon>Phototrophicus</taxon>
    </lineage>
</organism>
<dbReference type="KEGG" id="pmet:G4Y79_09225"/>
<protein>
    <submittedName>
        <fullName evidence="1">Uncharacterized protein</fullName>
    </submittedName>
</protein>
<dbReference type="AlphaFoldDB" id="A0A7S8IGC5"/>
<accession>A0A7S8IGC5</accession>
<gene>
    <name evidence="1" type="ORF">G4Y79_09225</name>
</gene>